<comment type="subcellular location">
    <subcellularLocation>
        <location evidence="1">Nucleus inner membrane</location>
    </subcellularLocation>
</comment>
<dbReference type="GO" id="GO:0043495">
    <property type="term" value="F:protein-membrane adaptor activity"/>
    <property type="evidence" value="ECO:0007669"/>
    <property type="project" value="TreeGrafter"/>
</dbReference>
<keyword evidence="10" id="KW-1185">Reference proteome</keyword>
<dbReference type="GO" id="GO:0005637">
    <property type="term" value="C:nuclear inner membrane"/>
    <property type="evidence" value="ECO:0007669"/>
    <property type="project" value="UniProtKB-SubCell"/>
</dbReference>
<organism evidence="9 10">
    <name type="scientific">Molossus molossus</name>
    <name type="common">Pallas' mastiff bat</name>
    <name type="synonym">Vespertilio molossus</name>
    <dbReference type="NCBI Taxonomy" id="27622"/>
    <lineage>
        <taxon>Eukaryota</taxon>
        <taxon>Metazoa</taxon>
        <taxon>Chordata</taxon>
        <taxon>Craniata</taxon>
        <taxon>Vertebrata</taxon>
        <taxon>Euteleostomi</taxon>
        <taxon>Mammalia</taxon>
        <taxon>Eutheria</taxon>
        <taxon>Laurasiatheria</taxon>
        <taxon>Chiroptera</taxon>
        <taxon>Yangochiroptera</taxon>
        <taxon>Molossidae</taxon>
        <taxon>Molossus</taxon>
    </lineage>
</organism>
<evidence type="ECO:0000256" key="1">
    <source>
        <dbReference type="ARBA" id="ARBA00004540"/>
    </source>
</evidence>
<evidence type="ECO:0000313" key="10">
    <source>
        <dbReference type="Proteomes" id="UP000550707"/>
    </source>
</evidence>
<feature type="region of interest" description="Disordered" evidence="6">
    <location>
        <begin position="1"/>
        <end position="45"/>
    </location>
</feature>
<reference evidence="9 10" key="1">
    <citation type="journal article" date="2020" name="Nature">
        <title>Six reference-quality genomes reveal evolution of bat adaptations.</title>
        <authorList>
            <person name="Jebb D."/>
            <person name="Huang Z."/>
            <person name="Pippel M."/>
            <person name="Hughes G.M."/>
            <person name="Lavrichenko K."/>
            <person name="Devanna P."/>
            <person name="Winkler S."/>
            <person name="Jermiin L.S."/>
            <person name="Skirmuntt E.C."/>
            <person name="Katzourakis A."/>
            <person name="Burkitt-Gray L."/>
            <person name="Ray D.A."/>
            <person name="Sullivan K.A.M."/>
            <person name="Roscito J.G."/>
            <person name="Kirilenko B.M."/>
            <person name="Davalos L.M."/>
            <person name="Corthals A.P."/>
            <person name="Power M.L."/>
            <person name="Jones G."/>
            <person name="Ransome R.D."/>
            <person name="Dechmann D.K.N."/>
            <person name="Locatelli A.G."/>
            <person name="Puechmaille S.J."/>
            <person name="Fedrigo O."/>
            <person name="Jarvis E.D."/>
            <person name="Hiller M."/>
            <person name="Vernes S.C."/>
            <person name="Myers E.W."/>
            <person name="Teeling E.C."/>
        </authorList>
    </citation>
    <scope>NUCLEOTIDE SEQUENCE [LARGE SCALE GENOMIC DNA]</scope>
    <source>
        <strain evidence="9">MMolMol1</strain>
        <tissue evidence="9">Muscle</tissue>
    </source>
</reference>
<keyword evidence="5" id="KW-0175">Coiled coil</keyword>
<comment type="caution">
    <text evidence="9">The sequence shown here is derived from an EMBL/GenBank/DDBJ whole genome shotgun (WGS) entry which is preliminary data.</text>
</comment>
<feature type="coiled-coil region" evidence="5">
    <location>
        <begin position="167"/>
        <end position="194"/>
    </location>
</feature>
<dbReference type="FunCoup" id="A0A7J8HK44">
    <property type="interactions" value="89"/>
</dbReference>
<keyword evidence="3 7" id="KW-1133">Transmembrane helix</keyword>
<dbReference type="InterPro" id="IPR012919">
    <property type="entry name" value="SUN_dom"/>
</dbReference>
<gene>
    <name evidence="9" type="ORF">HJG59_017632</name>
</gene>
<feature type="domain" description="SUN" evidence="8">
    <location>
        <begin position="217"/>
        <end position="411"/>
    </location>
</feature>
<evidence type="ECO:0000256" key="4">
    <source>
        <dbReference type="ARBA" id="ARBA00023136"/>
    </source>
</evidence>
<dbReference type="AlphaFoldDB" id="A0A7J8HK44"/>
<keyword evidence="2 7" id="KW-0812">Transmembrane</keyword>
<dbReference type="PANTHER" id="PTHR12911">
    <property type="entry name" value="SAD1/UNC-84-LIKE PROTEIN-RELATED"/>
    <property type="match status" value="1"/>
</dbReference>
<dbReference type="Gene3D" id="2.60.120.260">
    <property type="entry name" value="Galactose-binding domain-like"/>
    <property type="match status" value="1"/>
</dbReference>
<dbReference type="Pfam" id="PF07738">
    <property type="entry name" value="Sad1_UNC"/>
    <property type="match status" value="2"/>
</dbReference>
<evidence type="ECO:0000313" key="9">
    <source>
        <dbReference type="EMBL" id="KAF6472663.1"/>
    </source>
</evidence>
<proteinExistence type="predicted"/>
<feature type="transmembrane region" description="Helical" evidence="7">
    <location>
        <begin position="109"/>
        <end position="131"/>
    </location>
</feature>
<evidence type="ECO:0000256" key="2">
    <source>
        <dbReference type="ARBA" id="ARBA00022692"/>
    </source>
</evidence>
<feature type="compositionally biased region" description="Polar residues" evidence="6">
    <location>
        <begin position="33"/>
        <end position="45"/>
    </location>
</feature>
<dbReference type="GO" id="GO:0034993">
    <property type="term" value="C:meiotic nuclear membrane microtubule tethering complex"/>
    <property type="evidence" value="ECO:0007669"/>
    <property type="project" value="TreeGrafter"/>
</dbReference>
<accession>A0A7J8HK44</accession>
<keyword evidence="4 7" id="KW-0472">Membrane</keyword>
<evidence type="ECO:0000256" key="5">
    <source>
        <dbReference type="SAM" id="Coils"/>
    </source>
</evidence>
<protein>
    <submittedName>
        <fullName evidence="9">Sad1 and UNC84 domain containing 5</fullName>
    </submittedName>
</protein>
<dbReference type="Proteomes" id="UP000550707">
    <property type="component" value="Unassembled WGS sequence"/>
</dbReference>
<evidence type="ECO:0000256" key="7">
    <source>
        <dbReference type="SAM" id="Phobius"/>
    </source>
</evidence>
<dbReference type="PANTHER" id="PTHR12911:SF44">
    <property type="entry name" value="SUN DOMAIN-CONTAINING PROTEIN 5"/>
    <property type="match status" value="1"/>
</dbReference>
<evidence type="ECO:0000259" key="8">
    <source>
        <dbReference type="PROSITE" id="PS51469"/>
    </source>
</evidence>
<evidence type="ECO:0000256" key="6">
    <source>
        <dbReference type="SAM" id="MobiDB-lite"/>
    </source>
</evidence>
<evidence type="ECO:0000256" key="3">
    <source>
        <dbReference type="ARBA" id="ARBA00022989"/>
    </source>
</evidence>
<dbReference type="InParanoid" id="A0A7J8HK44"/>
<sequence>MPRSSRSPRDPCDPPEDVAHPHRDPRPRRVTQRSRIPSRTEESSTNMNDAFLLPLRLTAPSPGLTQFTLGCISWMTCLACFLRTQVHQVLFNTFRCKLLFQKLMEKTGVLVLFLFGASPGPCPIPGFWMFIVHLPSKVEVWQDDSINSPLKSLRMYQEKVRHHTGEIQVLRGSINQLIAKLQEMEAMSDEQKMAQKIMKMIQGDYTEKPDFALKSIGASIDFGQTSATYNHDKARSYWNWIRLWNYAQPPDVILEPNVTPGNCWAFSGERGQVTIRLAQKVYLSNLTLQHIPKTISLSGSLDTAPKDFVIYGMEGASKEEVFLGAFQFQPENIIQTFQLQVPGSSSSCPAEHLLNAHCVPGFARGPHFIPQQPQENQPTRTFGAVKVKISSNWGNPRFTCLYRVRVHGSVTPPREQPS</sequence>
<dbReference type="InterPro" id="IPR045119">
    <property type="entry name" value="SUN1-5"/>
</dbReference>
<dbReference type="EMBL" id="JACASF010000006">
    <property type="protein sequence ID" value="KAF6472663.1"/>
    <property type="molecule type" value="Genomic_DNA"/>
</dbReference>
<feature type="compositionally biased region" description="Basic and acidic residues" evidence="6">
    <location>
        <begin position="7"/>
        <end position="24"/>
    </location>
</feature>
<dbReference type="PROSITE" id="PS51469">
    <property type="entry name" value="SUN"/>
    <property type="match status" value="1"/>
</dbReference>
<name>A0A7J8HK44_MOLMO</name>